<organism evidence="2 3">
    <name type="scientific">Pichia angusta</name>
    <name type="common">Yeast</name>
    <name type="synonym">Hansenula polymorpha</name>
    <dbReference type="NCBI Taxonomy" id="870730"/>
    <lineage>
        <taxon>Eukaryota</taxon>
        <taxon>Fungi</taxon>
        <taxon>Dikarya</taxon>
        <taxon>Ascomycota</taxon>
        <taxon>Saccharomycotina</taxon>
        <taxon>Pichiomycetes</taxon>
        <taxon>Pichiales</taxon>
        <taxon>Pichiaceae</taxon>
        <taxon>Ogataea</taxon>
    </lineage>
</organism>
<dbReference type="PANTHER" id="PTHR21054">
    <property type="entry name" value="ZINC METALLOPROTEINASE-RELATED"/>
    <property type="match status" value="1"/>
</dbReference>
<dbReference type="RefSeq" id="XP_043061026.1">
    <property type="nucleotide sequence ID" value="XM_043202148.1"/>
</dbReference>
<reference evidence="2" key="1">
    <citation type="journal article" date="2021" name="G3 (Bethesda)">
        <title>Genomic diversity, chromosomal rearrangements, and interspecies hybridization in the ogataea polymorpha species complex.</title>
        <authorList>
            <person name="Hanson S.J."/>
            <person name="Cinneide E.O."/>
            <person name="Salzberg L.I."/>
            <person name="Wolfe K.H."/>
            <person name="McGowan J."/>
            <person name="Fitzpatrick D.A."/>
            <person name="Matlin K."/>
        </authorList>
    </citation>
    <scope>NUCLEOTIDE SEQUENCE</scope>
    <source>
        <strain evidence="2">61-244</strain>
    </source>
</reference>
<dbReference type="GO" id="GO:0005737">
    <property type="term" value="C:cytoplasm"/>
    <property type="evidence" value="ECO:0007669"/>
    <property type="project" value="TreeGrafter"/>
</dbReference>
<dbReference type="Pfam" id="PF01419">
    <property type="entry name" value="Jacalin"/>
    <property type="match status" value="1"/>
</dbReference>
<evidence type="ECO:0000313" key="2">
    <source>
        <dbReference type="EMBL" id="KAG7820312.1"/>
    </source>
</evidence>
<dbReference type="Proteomes" id="UP001196530">
    <property type="component" value="Unassembled WGS sequence"/>
</dbReference>
<dbReference type="InterPro" id="IPR053002">
    <property type="entry name" value="Metalloproteinase_M10B"/>
</dbReference>
<name>A0AAN6I696_PICAN</name>
<evidence type="ECO:0000259" key="1">
    <source>
        <dbReference type="PROSITE" id="PS51752"/>
    </source>
</evidence>
<dbReference type="PROSITE" id="PS51752">
    <property type="entry name" value="JACALIN_LECTIN"/>
    <property type="match status" value="1"/>
</dbReference>
<dbReference type="InterPro" id="IPR021917">
    <property type="entry name" value="Unchr_Zn-peptidase-like"/>
</dbReference>
<dbReference type="Pfam" id="PF12044">
    <property type="entry name" value="Metallopep"/>
    <property type="match status" value="1"/>
</dbReference>
<dbReference type="InterPro" id="IPR036404">
    <property type="entry name" value="Jacalin-like_lectin_dom_sf"/>
</dbReference>
<proteinExistence type="predicted"/>
<dbReference type="Gene3D" id="2.100.10.30">
    <property type="entry name" value="Jacalin-like lectin domain"/>
    <property type="match status" value="1"/>
</dbReference>
<dbReference type="GeneID" id="66125800"/>
<dbReference type="SUPFAM" id="SSF51101">
    <property type="entry name" value="Mannose-binding lectins"/>
    <property type="match status" value="1"/>
</dbReference>
<evidence type="ECO:0000313" key="3">
    <source>
        <dbReference type="Proteomes" id="UP001196530"/>
    </source>
</evidence>
<feature type="domain" description="Jacalin-type lectin" evidence="1">
    <location>
        <begin position="566"/>
        <end position="696"/>
    </location>
</feature>
<protein>
    <recommendedName>
        <fullName evidence="1">Jacalin-type lectin domain-containing protein</fullName>
    </recommendedName>
</protein>
<comment type="caution">
    <text evidence="2">The sequence shown here is derived from an EMBL/GenBank/DDBJ whole genome shotgun (WGS) entry which is preliminary data.</text>
</comment>
<gene>
    <name evidence="2" type="ORF">KL928_001749</name>
</gene>
<dbReference type="InterPro" id="IPR001229">
    <property type="entry name" value="Jacalin-like_lectin_dom"/>
</dbReference>
<accession>A0AAN6I696</accession>
<dbReference type="EMBL" id="JAHLUX010000003">
    <property type="protein sequence ID" value="KAG7820312.1"/>
    <property type="molecule type" value="Genomic_DNA"/>
</dbReference>
<sequence length="696" mass="77974">MISPYYPYALLKTDSKIVLLFKFMPFQFENLPPEQLELQVPVYILKGQTFARRKGLLAVFNDKFSVQYYEIVDGYFKAMVHLGDGINCLTLQHVDGIWMNGKPAFPKDGPTVFDQAVVKLNYNPIKDESLVPKIHLCVLVGKDSPQLFDCPQAKRYEGNNLDAAVRKLRMGGRLMQAFTQDDMYLEKFGSRSFRFVEEKTRSTISYFEEVKGVVRNEIKIHVIRSDRTVGELRSADYAQQNPKAKKAGELFGIAMDALTKYGGPFAESATSRVPAMAAVMILDAHWDRTQNLILGHAALGGGNDRIKLAIFGSHGLHSWPMNMESLHRALTDTTPISTSEVANDCNQCGTAWECFTLTLGAFMHEIGHLLGCPHQKNGVMLRDYLTMNRKFLAKEAYCQRTKKSEWGPVLTSTEPGWHRLDKIRFLYHPAFAVPADFYVESFRPTAFRCNQGMKLPADAVCEISVLAIDKDTLDLVAPSGIYLVEFMTGEFPDLQYEFLPVFLKGQGCSPVVRLSVSQLESQLKSKKPINVRVLARGFVQKDISDLRKFLRELSSPVLVNGGTLSLTKSEVYGGGQGRDLMVTFPEKRITGLQITHGLALDGIRVLFSDRSYVDFGNFKSHHSDFHLEEDETITGFNIRCGAWVDAIQILTNKRSSPMLGGTGGGVRQFIVPHGKKLQGFYGKLSNWCNGVGFLYG</sequence>
<dbReference type="PANTHER" id="PTHR21054:SF2">
    <property type="entry name" value="MIP04191P"/>
    <property type="match status" value="1"/>
</dbReference>
<dbReference type="AlphaFoldDB" id="A0AAN6I696"/>